<keyword evidence="4 6" id="KW-1133">Transmembrane helix</keyword>
<dbReference type="EMBL" id="MSPT01000009">
    <property type="protein sequence ID" value="ONK27443.1"/>
    <property type="molecule type" value="Genomic_DNA"/>
</dbReference>
<feature type="transmembrane region" description="Helical" evidence="6">
    <location>
        <begin position="175"/>
        <end position="197"/>
    </location>
</feature>
<dbReference type="Pfam" id="PF02687">
    <property type="entry name" value="FtsX"/>
    <property type="match status" value="1"/>
</dbReference>
<dbReference type="RefSeq" id="WP_076995963.1">
    <property type="nucleotide sequence ID" value="NZ_MSPR01000008.1"/>
</dbReference>
<keyword evidence="3 6" id="KW-0812">Transmembrane</keyword>
<sequence length="207" mass="22902">MKKSVDTKAFITKIKQSVSSVNWQKYQLTEQNPALQSYNRSIHLLQKTVKRLVIVTIVMSAVLFVLLLVFAIHGRQKESGLLLDLGKSKLSILAQYMVEHTILLVPAIAVASFIGQRLGQFFANQTVDSVAKTVCGDILKQLGGYSLGADIQPDLIMQTVKQFQATVTTTDLVNMLTICIGLMLIDIIITSLPMLLLKPKDMLNKIS</sequence>
<evidence type="ECO:0000313" key="9">
    <source>
        <dbReference type="EMBL" id="ONK29376.1"/>
    </source>
</evidence>
<proteinExistence type="predicted"/>
<evidence type="ECO:0000313" key="10">
    <source>
        <dbReference type="Proteomes" id="UP000188600"/>
    </source>
</evidence>
<accession>A0AB36JT83</accession>
<name>A0AB36JT83_9STRE</name>
<evidence type="ECO:0000256" key="3">
    <source>
        <dbReference type="ARBA" id="ARBA00022692"/>
    </source>
</evidence>
<evidence type="ECO:0000256" key="1">
    <source>
        <dbReference type="ARBA" id="ARBA00004651"/>
    </source>
</evidence>
<evidence type="ECO:0000259" key="7">
    <source>
        <dbReference type="Pfam" id="PF02687"/>
    </source>
</evidence>
<gene>
    <name evidence="9" type="ORF">BVE84_04980</name>
    <name evidence="8" type="ORF">BVE86_04820</name>
</gene>
<comment type="subcellular location">
    <subcellularLocation>
        <location evidence="1">Cell membrane</location>
        <topology evidence="1">Multi-pass membrane protein</topology>
    </subcellularLocation>
</comment>
<dbReference type="Proteomes" id="UP000188946">
    <property type="component" value="Unassembled WGS sequence"/>
</dbReference>
<keyword evidence="11" id="KW-1185">Reference proteome</keyword>
<feature type="transmembrane region" description="Helical" evidence="6">
    <location>
        <begin position="52"/>
        <end position="72"/>
    </location>
</feature>
<evidence type="ECO:0000256" key="2">
    <source>
        <dbReference type="ARBA" id="ARBA00022475"/>
    </source>
</evidence>
<keyword evidence="5 6" id="KW-0472">Membrane</keyword>
<evidence type="ECO:0000313" key="8">
    <source>
        <dbReference type="EMBL" id="ONK27443.1"/>
    </source>
</evidence>
<feature type="transmembrane region" description="Helical" evidence="6">
    <location>
        <begin position="93"/>
        <end position="114"/>
    </location>
</feature>
<dbReference type="Proteomes" id="UP000188600">
    <property type="component" value="Unassembled WGS sequence"/>
</dbReference>
<evidence type="ECO:0000256" key="5">
    <source>
        <dbReference type="ARBA" id="ARBA00023136"/>
    </source>
</evidence>
<dbReference type="InterPro" id="IPR003838">
    <property type="entry name" value="ABC3_permease_C"/>
</dbReference>
<keyword evidence="2" id="KW-1003">Cell membrane</keyword>
<comment type="caution">
    <text evidence="8">The sequence shown here is derived from an EMBL/GenBank/DDBJ whole genome shotgun (WGS) entry which is preliminary data.</text>
</comment>
<feature type="domain" description="ABC3 transporter permease C-terminal" evidence="7">
    <location>
        <begin position="53"/>
        <end position="188"/>
    </location>
</feature>
<reference evidence="10 11" key="1">
    <citation type="submission" date="2016-12" db="EMBL/GenBank/DDBJ databases">
        <authorList>
            <person name="Gulvik C.A."/>
        </authorList>
    </citation>
    <scope>NUCLEOTIDE SEQUENCE [LARGE SCALE GENOMIC DNA]</scope>
    <source>
        <strain evidence="9 11">12-5202</strain>
        <strain evidence="8 10">12-5291</strain>
    </source>
</reference>
<evidence type="ECO:0000313" key="11">
    <source>
        <dbReference type="Proteomes" id="UP000188946"/>
    </source>
</evidence>
<evidence type="ECO:0000256" key="4">
    <source>
        <dbReference type="ARBA" id="ARBA00022989"/>
    </source>
</evidence>
<dbReference type="AlphaFoldDB" id="A0AB36JT83"/>
<dbReference type="EMBL" id="MSPR01000008">
    <property type="protein sequence ID" value="ONK29376.1"/>
    <property type="molecule type" value="Genomic_DNA"/>
</dbReference>
<organism evidence="8 10">
    <name type="scientific">Streptococcus azizii</name>
    <dbReference type="NCBI Taxonomy" id="1579424"/>
    <lineage>
        <taxon>Bacteria</taxon>
        <taxon>Bacillati</taxon>
        <taxon>Bacillota</taxon>
        <taxon>Bacilli</taxon>
        <taxon>Lactobacillales</taxon>
        <taxon>Streptococcaceae</taxon>
        <taxon>Streptococcus</taxon>
    </lineage>
</organism>
<evidence type="ECO:0000256" key="6">
    <source>
        <dbReference type="SAM" id="Phobius"/>
    </source>
</evidence>
<dbReference type="GO" id="GO:0005886">
    <property type="term" value="C:plasma membrane"/>
    <property type="evidence" value="ECO:0007669"/>
    <property type="project" value="UniProtKB-SubCell"/>
</dbReference>
<protein>
    <recommendedName>
        <fullName evidence="7">ABC3 transporter permease C-terminal domain-containing protein</fullName>
    </recommendedName>
</protein>